<reference evidence="1" key="1">
    <citation type="submission" date="2020-04" db="EMBL/GenBank/DDBJ databases">
        <authorList>
            <person name="Alioto T."/>
            <person name="Alioto T."/>
            <person name="Gomez Garrido J."/>
        </authorList>
    </citation>
    <scope>NUCLEOTIDE SEQUENCE</scope>
    <source>
        <strain evidence="1">A484AB</strain>
    </source>
</reference>
<keyword evidence="2" id="KW-1185">Reference proteome</keyword>
<name>A0A7D9DWU0_PARCT</name>
<dbReference type="OrthoDB" id="10070846at2759"/>
<dbReference type="EMBL" id="CACRXK020002647">
    <property type="protein sequence ID" value="CAB3995357.1"/>
    <property type="molecule type" value="Genomic_DNA"/>
</dbReference>
<evidence type="ECO:0000313" key="1">
    <source>
        <dbReference type="EMBL" id="CAB3995357.1"/>
    </source>
</evidence>
<comment type="caution">
    <text evidence="1">The sequence shown here is derived from an EMBL/GenBank/DDBJ whole genome shotgun (WGS) entry which is preliminary data.</text>
</comment>
<accession>A0A7D9DWU0</accession>
<protein>
    <submittedName>
        <fullName evidence="1">Uncharacterized protein</fullName>
    </submittedName>
</protein>
<evidence type="ECO:0000313" key="2">
    <source>
        <dbReference type="Proteomes" id="UP001152795"/>
    </source>
</evidence>
<dbReference type="AlphaFoldDB" id="A0A7D9DWU0"/>
<dbReference type="Proteomes" id="UP001152795">
    <property type="component" value="Unassembled WGS sequence"/>
</dbReference>
<sequence>MSVQCLGVQRCVEDAIHIDQVVNRIYAEQVKNILNYIGGSIHTRKHVKEMKIVEEIGTELKRLFCVIIAPNFIQGYRSIYREMYKNMAYLDQCKNVCRFFNSHFCECSSFQVYIPFVPFNETDYTIRYQIRKVHGLPIVNTRLTDDFFTLKESMDFLTKEFLNNADLVAYKGGDIERTLLNNMGVRCINLEVLACPKYDVLLTKYGYEQECCKYHLGDYFHCSKHEVKVFSEFVQRVLKGR</sequence>
<proteinExistence type="predicted"/>
<gene>
    <name evidence="1" type="ORF">PACLA_8A047748</name>
</gene>
<organism evidence="1 2">
    <name type="scientific">Paramuricea clavata</name>
    <name type="common">Red gorgonian</name>
    <name type="synonym">Violescent sea-whip</name>
    <dbReference type="NCBI Taxonomy" id="317549"/>
    <lineage>
        <taxon>Eukaryota</taxon>
        <taxon>Metazoa</taxon>
        <taxon>Cnidaria</taxon>
        <taxon>Anthozoa</taxon>
        <taxon>Octocorallia</taxon>
        <taxon>Malacalcyonacea</taxon>
        <taxon>Plexauridae</taxon>
        <taxon>Paramuricea</taxon>
    </lineage>
</organism>